<accession>A0ACB5S919</accession>
<evidence type="ECO:0000313" key="2">
    <source>
        <dbReference type="Proteomes" id="UP001165186"/>
    </source>
</evidence>
<sequence length="441" mass="49271">MLLESLRPPLELVLAWQTSQFPHGIRRGWGLVALIGFFAPISLMFVVLRLQLRIRRRSFGIDDALMVFAMLFAAGVDTCIILGFRRYGYDRHVWDVSQPMALQARQMVLAIEQLNSTSTCLTKISILFFYRRLARGPYTSKFVRVVQANIIFMAAYLLVFSVVLFLTCYPFQAYWLQFDIIWVQQNTYRCLNEAATTVVANAISILQDFIACGLPSVLLWKLQMRKKQKVLLACLLGLGILPCLAGVLRLVYTVRLYSTYDSTWAAYPVLAWTVVETHLGILCASAPALHSYAKEASRSQAWSSTLNLFKNLSDRSYRRSTSGGRRSHGYSASGHIELSEHGGSAASKGAARRGGVLPDSKNISQSDTLLSSTLNGTDFSRSFVTKDGEDARDLERGAVVPPQQAFEEQRRRDGGTWYLDTMPEISPIRLPDGVPAAYLGP</sequence>
<comment type="caution">
    <text evidence="1">The sequence shown here is derived from an EMBL/GenBank/DDBJ whole genome shotgun (WGS) entry which is preliminary data.</text>
</comment>
<evidence type="ECO:0000313" key="1">
    <source>
        <dbReference type="EMBL" id="GME29294.1"/>
    </source>
</evidence>
<dbReference type="EMBL" id="BSXG01000058">
    <property type="protein sequence ID" value="GME29294.1"/>
    <property type="molecule type" value="Genomic_DNA"/>
</dbReference>
<gene>
    <name evidence="1" type="primary">g10878</name>
    <name evidence="1" type="ORF">NpPPO83_00010878</name>
</gene>
<organism evidence="1 2">
    <name type="scientific">Neofusicoccum parvum</name>
    <dbReference type="NCBI Taxonomy" id="310453"/>
    <lineage>
        <taxon>Eukaryota</taxon>
        <taxon>Fungi</taxon>
        <taxon>Dikarya</taxon>
        <taxon>Ascomycota</taxon>
        <taxon>Pezizomycotina</taxon>
        <taxon>Dothideomycetes</taxon>
        <taxon>Dothideomycetes incertae sedis</taxon>
        <taxon>Botryosphaeriales</taxon>
        <taxon>Botryosphaeriaceae</taxon>
        <taxon>Neofusicoccum</taxon>
    </lineage>
</organism>
<reference evidence="1" key="1">
    <citation type="submission" date="2024-09" db="EMBL/GenBank/DDBJ databases">
        <title>Draft Genome Sequences of Neofusicoccum parvum.</title>
        <authorList>
            <person name="Ashida A."/>
            <person name="Camagna M."/>
            <person name="Tanaka A."/>
            <person name="Takemoto D."/>
        </authorList>
    </citation>
    <scope>NUCLEOTIDE SEQUENCE</scope>
    <source>
        <strain evidence="1">PPO83</strain>
    </source>
</reference>
<dbReference type="Proteomes" id="UP001165186">
    <property type="component" value="Unassembled WGS sequence"/>
</dbReference>
<protein>
    <submittedName>
        <fullName evidence="1">Integral membrane protein</fullName>
    </submittedName>
</protein>
<proteinExistence type="predicted"/>
<name>A0ACB5S919_9PEZI</name>
<keyword evidence="2" id="KW-1185">Reference proteome</keyword>